<dbReference type="GO" id="GO:0005096">
    <property type="term" value="F:GTPase activator activity"/>
    <property type="evidence" value="ECO:0007669"/>
    <property type="project" value="UniProtKB-KW"/>
</dbReference>
<evidence type="ECO:0000313" key="6">
    <source>
        <dbReference type="Proteomes" id="UP000243579"/>
    </source>
</evidence>
<feature type="compositionally biased region" description="Acidic residues" evidence="4">
    <location>
        <begin position="33"/>
        <end position="63"/>
    </location>
</feature>
<feature type="region of interest" description="Disordered" evidence="4">
    <location>
        <begin position="1"/>
        <end position="63"/>
    </location>
</feature>
<proteinExistence type="predicted"/>
<dbReference type="PANTHER" id="PTHR24113:SF12">
    <property type="entry name" value="RAN GTPASE-ACTIVATING PROTEIN 1"/>
    <property type="match status" value="1"/>
</dbReference>
<dbReference type="PANTHER" id="PTHR24113">
    <property type="entry name" value="RAN GTPASE-ACTIVATING PROTEIN 1"/>
    <property type="match status" value="1"/>
</dbReference>
<protein>
    <submittedName>
        <fullName evidence="5">Uncharacterized protein</fullName>
    </submittedName>
</protein>
<keyword evidence="2" id="KW-0433">Leucine-rich repeat</keyword>
<evidence type="ECO:0000256" key="4">
    <source>
        <dbReference type="SAM" id="MobiDB-lite"/>
    </source>
</evidence>
<dbReference type="OrthoDB" id="120976at2759"/>
<dbReference type="Gene3D" id="3.80.10.10">
    <property type="entry name" value="Ribonuclease Inhibitor"/>
    <property type="match status" value="1"/>
</dbReference>
<dbReference type="AlphaFoldDB" id="A0A1V9ZUE4"/>
<dbReference type="Proteomes" id="UP000243579">
    <property type="component" value="Unassembled WGS sequence"/>
</dbReference>
<dbReference type="InterPro" id="IPR027038">
    <property type="entry name" value="RanGap"/>
</dbReference>
<name>A0A1V9ZUE4_ACHHY</name>
<keyword evidence="1" id="KW-0343">GTPase activation</keyword>
<keyword evidence="3" id="KW-0677">Repeat</keyword>
<comment type="caution">
    <text evidence="5">The sequence shown here is derived from an EMBL/GenBank/DDBJ whole genome shotgun (WGS) entry which is preliminary data.</text>
</comment>
<dbReference type="GO" id="GO:0006913">
    <property type="term" value="P:nucleocytoplasmic transport"/>
    <property type="evidence" value="ECO:0007669"/>
    <property type="project" value="TreeGrafter"/>
</dbReference>
<evidence type="ECO:0000256" key="3">
    <source>
        <dbReference type="ARBA" id="ARBA00022737"/>
    </source>
</evidence>
<dbReference type="InterPro" id="IPR032675">
    <property type="entry name" value="LRR_dom_sf"/>
</dbReference>
<evidence type="ECO:0000256" key="2">
    <source>
        <dbReference type="ARBA" id="ARBA00022614"/>
    </source>
</evidence>
<dbReference type="GO" id="GO:0005634">
    <property type="term" value="C:nucleus"/>
    <property type="evidence" value="ECO:0007669"/>
    <property type="project" value="TreeGrafter"/>
</dbReference>
<accession>A0A1V9ZUE4</accession>
<gene>
    <name evidence="5" type="ORF">ACHHYP_00600</name>
</gene>
<dbReference type="SUPFAM" id="SSF52047">
    <property type="entry name" value="RNI-like"/>
    <property type="match status" value="1"/>
</dbReference>
<dbReference type="GO" id="GO:0005829">
    <property type="term" value="C:cytosol"/>
    <property type="evidence" value="ECO:0007669"/>
    <property type="project" value="TreeGrafter"/>
</dbReference>
<dbReference type="GO" id="GO:0048471">
    <property type="term" value="C:perinuclear region of cytoplasm"/>
    <property type="evidence" value="ECO:0007669"/>
    <property type="project" value="TreeGrafter"/>
</dbReference>
<evidence type="ECO:0000313" key="5">
    <source>
        <dbReference type="EMBL" id="OQS01599.1"/>
    </source>
</evidence>
<reference evidence="5 6" key="1">
    <citation type="journal article" date="2014" name="Genome Biol. Evol.">
        <title>The secreted proteins of Achlya hypogyna and Thraustotheca clavata identify the ancestral oomycete secretome and reveal gene acquisitions by horizontal gene transfer.</title>
        <authorList>
            <person name="Misner I."/>
            <person name="Blouin N."/>
            <person name="Leonard G."/>
            <person name="Richards T.A."/>
            <person name="Lane C.E."/>
        </authorList>
    </citation>
    <scope>NUCLEOTIDE SEQUENCE [LARGE SCALE GENOMIC DNA]</scope>
    <source>
        <strain evidence="5 6">ATCC 48635</strain>
    </source>
</reference>
<dbReference type="InterPro" id="IPR001611">
    <property type="entry name" value="Leu-rich_rpt"/>
</dbReference>
<feature type="compositionally biased region" description="Low complexity" evidence="4">
    <location>
        <begin position="22"/>
        <end position="32"/>
    </location>
</feature>
<dbReference type="SMART" id="SM00368">
    <property type="entry name" value="LRR_RI"/>
    <property type="match status" value="5"/>
</dbReference>
<dbReference type="EMBL" id="JNBR01000005">
    <property type="protein sequence ID" value="OQS01599.1"/>
    <property type="molecule type" value="Genomic_DNA"/>
</dbReference>
<dbReference type="Pfam" id="PF13516">
    <property type="entry name" value="LRR_6"/>
    <property type="match status" value="2"/>
</dbReference>
<organism evidence="5 6">
    <name type="scientific">Achlya hypogyna</name>
    <name type="common">Oomycete</name>
    <name type="synonym">Protoachlya hypogyna</name>
    <dbReference type="NCBI Taxonomy" id="1202772"/>
    <lineage>
        <taxon>Eukaryota</taxon>
        <taxon>Sar</taxon>
        <taxon>Stramenopiles</taxon>
        <taxon>Oomycota</taxon>
        <taxon>Saprolegniomycetes</taxon>
        <taxon>Saprolegniales</taxon>
        <taxon>Achlyaceae</taxon>
        <taxon>Achlya</taxon>
    </lineage>
</organism>
<dbReference type="STRING" id="1202772.A0A1V9ZUE4"/>
<dbReference type="GO" id="GO:0031267">
    <property type="term" value="F:small GTPase binding"/>
    <property type="evidence" value="ECO:0007669"/>
    <property type="project" value="TreeGrafter"/>
</dbReference>
<keyword evidence="6" id="KW-1185">Reference proteome</keyword>
<sequence length="487" mass="52626">MSTRSDAEDDDETTLSQLLLHSSATSGEYSSSDSDEDEDDTSDNDDSSDSDELSSSSSEEEPPDIVAQVGNALKAAVHAVVGTRESRFASRTNTTLKWKADVAYEQAKAQYIAQKVAAAEAEVAAVTAQRLDVKRVKKSKLQAKANRKMRRKMDAKIAACDVRHRKLDAKMTIVSEIRLHRLNVDAGYEPGFIGHVRKPPALAQAVSAPVLRPPPPISEIEKSTAHTHLAQERASTLVDAIDAADAIGRQCGMLPALRTPPPVVRKDELETTTVLLLRLAPPRPPEPDGRAHKLKSLFTVNLKRFRHVEKCTGDRIGERGAVELGKSLLTGACPRLHELNLAWNDIKLRGVTSLAEAFAQGACGQLTTLDLRANSLNAASLQLLLDALGAGGLPKLLHLVFAGNAIGDRGGKAVAHAFLQGALRHLATIDLKSNMIKSDGCRAIFNAFTADCFDRFGPSLQLIDLRRNQITQAAALTFVPCPKHISF</sequence>
<evidence type="ECO:0000256" key="1">
    <source>
        <dbReference type="ARBA" id="ARBA00022468"/>
    </source>
</evidence>